<evidence type="ECO:0000256" key="1">
    <source>
        <dbReference type="SAM" id="Phobius"/>
    </source>
</evidence>
<keyword evidence="2" id="KW-1185">Reference proteome</keyword>
<name>A0A0K0CT21_ANGCA</name>
<protein>
    <submittedName>
        <fullName evidence="3">Frizzled/Smoothened transmembrane domain-containing protein</fullName>
    </submittedName>
</protein>
<organism evidence="2 3">
    <name type="scientific">Angiostrongylus cantonensis</name>
    <name type="common">Rat lungworm</name>
    <dbReference type="NCBI Taxonomy" id="6313"/>
    <lineage>
        <taxon>Eukaryota</taxon>
        <taxon>Metazoa</taxon>
        <taxon>Ecdysozoa</taxon>
        <taxon>Nematoda</taxon>
        <taxon>Chromadorea</taxon>
        <taxon>Rhabditida</taxon>
        <taxon>Rhabditina</taxon>
        <taxon>Rhabditomorpha</taxon>
        <taxon>Strongyloidea</taxon>
        <taxon>Metastrongylidae</taxon>
        <taxon>Angiostrongylus</taxon>
    </lineage>
</organism>
<proteinExistence type="predicted"/>
<reference evidence="2" key="1">
    <citation type="submission" date="2012-09" db="EMBL/GenBank/DDBJ databases">
        <authorList>
            <person name="Martin A.A."/>
        </authorList>
    </citation>
    <scope>NUCLEOTIDE SEQUENCE</scope>
</reference>
<evidence type="ECO:0000313" key="3">
    <source>
        <dbReference type="WBParaSite" id="ACAC_0000017801-mRNA-1"/>
    </source>
</evidence>
<dbReference type="AlphaFoldDB" id="A0A0K0CT21"/>
<keyword evidence="1" id="KW-0812">Transmembrane</keyword>
<evidence type="ECO:0000313" key="2">
    <source>
        <dbReference type="Proteomes" id="UP000035642"/>
    </source>
</evidence>
<sequence length="96" mass="11149">MIVWTSSESDADADDRYRQRIVPQLFVLLSGILPCIPLFGVVTNRQCSPSPYASRQCPHHLTHHHHRHHRDTDLCLLTLADVRYERQSDILFLIAF</sequence>
<accession>A0A0K0CT21</accession>
<feature type="transmembrane region" description="Helical" evidence="1">
    <location>
        <begin position="21"/>
        <end position="42"/>
    </location>
</feature>
<keyword evidence="1" id="KW-1133">Transmembrane helix</keyword>
<reference evidence="3" key="2">
    <citation type="submission" date="2017-02" db="UniProtKB">
        <authorList>
            <consortium name="WormBaseParasite"/>
        </authorList>
    </citation>
    <scope>IDENTIFICATION</scope>
</reference>
<dbReference type="WBParaSite" id="ACAC_0000017801-mRNA-1">
    <property type="protein sequence ID" value="ACAC_0000017801-mRNA-1"/>
    <property type="gene ID" value="ACAC_0000017801"/>
</dbReference>
<keyword evidence="1" id="KW-0472">Membrane</keyword>
<dbReference type="Proteomes" id="UP000035642">
    <property type="component" value="Unassembled WGS sequence"/>
</dbReference>